<dbReference type="GO" id="GO:0008972">
    <property type="term" value="F:phosphomethylpyrimidine kinase activity"/>
    <property type="evidence" value="ECO:0007669"/>
    <property type="project" value="UniProtKB-EC"/>
</dbReference>
<dbReference type="GO" id="GO:0005524">
    <property type="term" value="F:ATP binding"/>
    <property type="evidence" value="ECO:0007669"/>
    <property type="project" value="UniProtKB-KW"/>
</dbReference>
<dbReference type="GO" id="GO:0009228">
    <property type="term" value="P:thiamine biosynthetic process"/>
    <property type="evidence" value="ECO:0007669"/>
    <property type="project" value="UniProtKB-KW"/>
</dbReference>
<protein>
    <recommendedName>
        <fullName evidence="7">Hydroxymethylpyrimidine/phosphomethylpyrimidine kinase</fullName>
        <ecNumber evidence="5">2.7.1.49</ecNumber>
        <ecNumber evidence="6">2.7.4.7</ecNumber>
    </recommendedName>
    <alternativeName>
        <fullName evidence="14">Hydroxymethylpyrimidine kinase</fullName>
    </alternativeName>
    <alternativeName>
        <fullName evidence="15">Hydroxymethylpyrimidine phosphate kinase</fullName>
    </alternativeName>
</protein>
<dbReference type="InterPro" id="IPR029056">
    <property type="entry name" value="Ribokinase-like"/>
</dbReference>
<evidence type="ECO:0000256" key="2">
    <source>
        <dbReference type="ARBA" id="ARBA00000565"/>
    </source>
</evidence>
<comment type="pathway">
    <text evidence="13">Cofactor biosynthesis; thiamine diphosphate biosynthesis; 4-amino-2-methyl-5-diphosphomethylpyrimidine from 5-amino-1-(5-phospho-D-ribosyl)imidazole: step 2/3.</text>
</comment>
<keyword evidence="11" id="KW-0067">ATP-binding</keyword>
<evidence type="ECO:0000256" key="7">
    <source>
        <dbReference type="ARBA" id="ARBA00019161"/>
    </source>
</evidence>
<comment type="pathway">
    <text evidence="3">Cofactor biosynthesis; thiamine diphosphate biosynthesis; 4-amino-2-methyl-5-diphosphomethylpyrimidine from 5-amino-1-(5-phospho-D-ribosyl)imidazole: step 3/3.</text>
</comment>
<evidence type="ECO:0000313" key="17">
    <source>
        <dbReference type="EMBL" id="ADU25619.1"/>
    </source>
</evidence>
<evidence type="ECO:0000256" key="4">
    <source>
        <dbReference type="ARBA" id="ARBA00009879"/>
    </source>
</evidence>
<evidence type="ECO:0000256" key="14">
    <source>
        <dbReference type="ARBA" id="ARBA00042102"/>
    </source>
</evidence>
<dbReference type="InterPro" id="IPR013749">
    <property type="entry name" value="PM/HMP-P_kinase-1"/>
</dbReference>
<dbReference type="eggNOG" id="COG0351">
    <property type="taxonomic scope" value="Bacteria"/>
</dbReference>
<accession>E6U5F2</accession>
<dbReference type="Gene3D" id="3.40.1190.20">
    <property type="match status" value="1"/>
</dbReference>
<dbReference type="AlphaFoldDB" id="E6U5F2"/>
<keyword evidence="18" id="KW-1185">Reference proteome</keyword>
<evidence type="ECO:0000256" key="5">
    <source>
        <dbReference type="ARBA" id="ARBA00012135"/>
    </source>
</evidence>
<comment type="catalytic activity">
    <reaction evidence="1">
        <text>4-amino-5-hydroxymethyl-2-methylpyrimidine + ATP = 4-amino-2-methyl-5-(phosphooxymethyl)pyrimidine + ADP + H(+)</text>
        <dbReference type="Rhea" id="RHEA:23096"/>
        <dbReference type="ChEBI" id="CHEBI:15378"/>
        <dbReference type="ChEBI" id="CHEBI:16892"/>
        <dbReference type="ChEBI" id="CHEBI:30616"/>
        <dbReference type="ChEBI" id="CHEBI:58354"/>
        <dbReference type="ChEBI" id="CHEBI:456216"/>
        <dbReference type="EC" id="2.7.1.49"/>
    </reaction>
</comment>
<proteinExistence type="inferred from homology"/>
<evidence type="ECO:0000256" key="11">
    <source>
        <dbReference type="ARBA" id="ARBA00022840"/>
    </source>
</evidence>
<keyword evidence="12" id="KW-0784">Thiamine biosynthesis</keyword>
<dbReference type="Proteomes" id="UP000001551">
    <property type="component" value="Chromosome"/>
</dbReference>
<evidence type="ECO:0000259" key="16">
    <source>
        <dbReference type="Pfam" id="PF08543"/>
    </source>
</evidence>
<keyword evidence="8" id="KW-0808">Transferase</keyword>
<evidence type="ECO:0000256" key="10">
    <source>
        <dbReference type="ARBA" id="ARBA00022777"/>
    </source>
</evidence>
<dbReference type="EMBL" id="CP002400">
    <property type="protein sequence ID" value="ADU25619.1"/>
    <property type="molecule type" value="Genomic_DNA"/>
</dbReference>
<dbReference type="NCBIfam" id="TIGR00097">
    <property type="entry name" value="HMP-P_kinase"/>
    <property type="match status" value="1"/>
</dbReference>
<gene>
    <name evidence="17" type="ordered locus">Ethha_0028</name>
</gene>
<dbReference type="STRING" id="663278.Ethha_0028"/>
<dbReference type="FunFam" id="3.40.1190.20:FF:000003">
    <property type="entry name" value="Phosphomethylpyrimidine kinase ThiD"/>
    <property type="match status" value="1"/>
</dbReference>
<dbReference type="PANTHER" id="PTHR20858:SF17">
    <property type="entry name" value="HYDROXYMETHYLPYRIMIDINE_PHOSPHOMETHYLPYRIMIDINE KINASE THI20-RELATED"/>
    <property type="match status" value="1"/>
</dbReference>
<keyword evidence="9" id="KW-0547">Nucleotide-binding</keyword>
<dbReference type="CDD" id="cd01169">
    <property type="entry name" value="HMPP_kinase"/>
    <property type="match status" value="1"/>
</dbReference>
<evidence type="ECO:0000256" key="13">
    <source>
        <dbReference type="ARBA" id="ARBA00037917"/>
    </source>
</evidence>
<dbReference type="HOGENOM" id="CLU_020520_0_1_9"/>
<dbReference type="RefSeq" id="WP_013484000.1">
    <property type="nucleotide sequence ID" value="NC_014828.1"/>
</dbReference>
<dbReference type="GO" id="GO:0008902">
    <property type="term" value="F:hydroxymethylpyrimidine kinase activity"/>
    <property type="evidence" value="ECO:0007669"/>
    <property type="project" value="UniProtKB-EC"/>
</dbReference>
<comment type="catalytic activity">
    <reaction evidence="2">
        <text>4-amino-2-methyl-5-(phosphooxymethyl)pyrimidine + ATP = 4-amino-2-methyl-5-(diphosphooxymethyl)pyrimidine + ADP</text>
        <dbReference type="Rhea" id="RHEA:19893"/>
        <dbReference type="ChEBI" id="CHEBI:30616"/>
        <dbReference type="ChEBI" id="CHEBI:57841"/>
        <dbReference type="ChEBI" id="CHEBI:58354"/>
        <dbReference type="ChEBI" id="CHEBI:456216"/>
        <dbReference type="EC" id="2.7.4.7"/>
    </reaction>
</comment>
<dbReference type="EC" id="2.7.4.7" evidence="6"/>
<feature type="domain" description="Pyridoxamine kinase/Phosphomethylpyrimidine kinase" evidence="16">
    <location>
        <begin position="11"/>
        <end position="254"/>
    </location>
</feature>
<reference evidence="17 18" key="1">
    <citation type="submission" date="2010-12" db="EMBL/GenBank/DDBJ databases">
        <title>Complete sequence of Ethanoligenens harbinense YUAN-3.</title>
        <authorList>
            <person name="Lucas S."/>
            <person name="Copeland A."/>
            <person name="Lapidus A."/>
            <person name="Cheng J.-F."/>
            <person name="Bruce D."/>
            <person name="Goodwin L."/>
            <person name="Pitluck S."/>
            <person name="Chertkov O."/>
            <person name="Misra M."/>
            <person name="Detter J.C."/>
            <person name="Han C."/>
            <person name="Tapia R."/>
            <person name="Land M."/>
            <person name="Hauser L."/>
            <person name="Jeffries C."/>
            <person name="Kyrpides N."/>
            <person name="Ivanova N."/>
            <person name="Mikhailova N."/>
            <person name="Wang A."/>
            <person name="Mouttaki H."/>
            <person name="He Z."/>
            <person name="Zhou J."/>
            <person name="Hemme C.L."/>
            <person name="Woyke T."/>
        </authorList>
    </citation>
    <scope>NUCLEOTIDE SEQUENCE [LARGE SCALE GENOMIC DNA]</scope>
    <source>
        <strain evidence="18">DSM 18485 / JCM 12961 / CGMCC 1.5033 / YUAN-3</strain>
    </source>
</reference>
<evidence type="ECO:0000256" key="15">
    <source>
        <dbReference type="ARBA" id="ARBA00043176"/>
    </source>
</evidence>
<evidence type="ECO:0000256" key="9">
    <source>
        <dbReference type="ARBA" id="ARBA00022741"/>
    </source>
</evidence>
<evidence type="ECO:0000256" key="6">
    <source>
        <dbReference type="ARBA" id="ARBA00012963"/>
    </source>
</evidence>
<dbReference type="GO" id="GO:0005829">
    <property type="term" value="C:cytosol"/>
    <property type="evidence" value="ECO:0007669"/>
    <property type="project" value="TreeGrafter"/>
</dbReference>
<dbReference type="PANTHER" id="PTHR20858">
    <property type="entry name" value="PHOSPHOMETHYLPYRIMIDINE KINASE"/>
    <property type="match status" value="1"/>
</dbReference>
<evidence type="ECO:0000256" key="8">
    <source>
        <dbReference type="ARBA" id="ARBA00022679"/>
    </source>
</evidence>
<dbReference type="SUPFAM" id="SSF53613">
    <property type="entry name" value="Ribokinase-like"/>
    <property type="match status" value="1"/>
</dbReference>
<evidence type="ECO:0000256" key="1">
    <source>
        <dbReference type="ARBA" id="ARBA00000151"/>
    </source>
</evidence>
<dbReference type="KEGG" id="eha:Ethha_0028"/>
<organism evidence="17 18">
    <name type="scientific">Ethanoligenens harbinense (strain DSM 18485 / JCM 12961 / CGMCC 1.5033 / YUAN-3)</name>
    <dbReference type="NCBI Taxonomy" id="663278"/>
    <lineage>
        <taxon>Bacteria</taxon>
        <taxon>Bacillati</taxon>
        <taxon>Bacillota</taxon>
        <taxon>Clostridia</taxon>
        <taxon>Eubacteriales</taxon>
        <taxon>Oscillospiraceae</taxon>
        <taxon>Ethanoligenens</taxon>
    </lineage>
</organism>
<evidence type="ECO:0000256" key="12">
    <source>
        <dbReference type="ARBA" id="ARBA00022977"/>
    </source>
</evidence>
<evidence type="ECO:0000256" key="3">
    <source>
        <dbReference type="ARBA" id="ARBA00004769"/>
    </source>
</evidence>
<dbReference type="Pfam" id="PF08543">
    <property type="entry name" value="Phos_pyr_kin"/>
    <property type="match status" value="1"/>
</dbReference>
<keyword evidence="10 17" id="KW-0418">Kinase</keyword>
<dbReference type="InterPro" id="IPR004399">
    <property type="entry name" value="HMP/HMP-P_kinase_dom"/>
</dbReference>
<name>E6U5F2_ETHHY</name>
<evidence type="ECO:0000313" key="18">
    <source>
        <dbReference type="Proteomes" id="UP000001551"/>
    </source>
</evidence>
<dbReference type="EC" id="2.7.1.49" evidence="5"/>
<comment type="similarity">
    <text evidence="4">Belongs to the ThiD family.</text>
</comment>
<sequence>MRHALTIAGSDPSGGAGIQADLKTFAAFGVYGMSAITAATVQNTCGVREAQALKPGLVAAQIGCLFEDIRVDAVKIGMTADADVISAIAGELRKHPGVPVVLDPVMVSTSGHALLDPAAVHALTRQLLPLAALITPNLPETTVLTGREVRTVEDMRTAAVDLIALGARAVVVKGGHLDGDAVDVFFDGRDFLLLPQPRVATRNTHGTGCTFSSAVAAALANGKPLPDAVRVAKTYISEAIAHAETLGHGHGPVNHFYAATFGSADLL</sequence>